<proteinExistence type="predicted"/>
<dbReference type="InterPro" id="IPR028994">
    <property type="entry name" value="Integrin_alpha_N"/>
</dbReference>
<evidence type="ECO:0000313" key="3">
    <source>
        <dbReference type="Proteomes" id="UP000663828"/>
    </source>
</evidence>
<dbReference type="SUPFAM" id="SSF69318">
    <property type="entry name" value="Integrin alpha N-terminal domain"/>
    <property type="match status" value="1"/>
</dbReference>
<name>A0A815AEF0_ADIRI</name>
<evidence type="ECO:0000313" key="2">
    <source>
        <dbReference type="EMBL" id="CAF1254639.1"/>
    </source>
</evidence>
<gene>
    <name evidence="2" type="ORF">XAT740_LOCUS26448</name>
</gene>
<organism evidence="2 3">
    <name type="scientific">Adineta ricciae</name>
    <name type="common">Rotifer</name>
    <dbReference type="NCBI Taxonomy" id="249248"/>
    <lineage>
        <taxon>Eukaryota</taxon>
        <taxon>Metazoa</taxon>
        <taxon>Spiralia</taxon>
        <taxon>Gnathifera</taxon>
        <taxon>Rotifera</taxon>
        <taxon>Eurotatoria</taxon>
        <taxon>Bdelloidea</taxon>
        <taxon>Adinetida</taxon>
        <taxon>Adinetidae</taxon>
        <taxon>Adineta</taxon>
    </lineage>
</organism>
<dbReference type="Gene3D" id="2.30.30.100">
    <property type="match status" value="1"/>
</dbReference>
<dbReference type="Proteomes" id="UP000663828">
    <property type="component" value="Unassembled WGS sequence"/>
</dbReference>
<dbReference type="EMBL" id="CAJNOR010002150">
    <property type="protein sequence ID" value="CAF1254639.1"/>
    <property type="molecule type" value="Genomic_DNA"/>
</dbReference>
<evidence type="ECO:0000256" key="1">
    <source>
        <dbReference type="ARBA" id="ARBA00022729"/>
    </source>
</evidence>
<keyword evidence="1" id="KW-0732">Signal</keyword>
<dbReference type="PANTHER" id="PTHR44103:SF1">
    <property type="entry name" value="PROPROTEIN CONVERTASE P"/>
    <property type="match status" value="1"/>
</dbReference>
<protein>
    <submittedName>
        <fullName evidence="2">Uncharacterized protein</fullName>
    </submittedName>
</protein>
<reference evidence="2" key="1">
    <citation type="submission" date="2021-02" db="EMBL/GenBank/DDBJ databases">
        <authorList>
            <person name="Nowell W R."/>
        </authorList>
    </citation>
    <scope>NUCLEOTIDE SEQUENCE</scope>
</reference>
<dbReference type="AlphaFoldDB" id="A0A815AEF0"/>
<sequence>MDACNIFSPAIFSENICKSVMNTVADLSNDRYLDIVVANYGTHTIGFLFGNANGAFRDQITYPVRSSRPLKVALGDLNNDSFVDIVVVNDGTNIIGILFGSDNATFQSQIQLSSTYDSLPTLVIVDNFNNDDFLDIFIINSGLHNFELYLDDANASFTNRIVTSTGIGF</sequence>
<dbReference type="PANTHER" id="PTHR44103">
    <property type="entry name" value="PROPROTEIN CONVERTASE P"/>
    <property type="match status" value="1"/>
</dbReference>
<accession>A0A815AEF0</accession>
<keyword evidence="3" id="KW-1185">Reference proteome</keyword>
<dbReference type="Pfam" id="PF13517">
    <property type="entry name" value="FG-GAP_3"/>
    <property type="match status" value="1"/>
</dbReference>
<comment type="caution">
    <text evidence="2">The sequence shown here is derived from an EMBL/GenBank/DDBJ whole genome shotgun (WGS) entry which is preliminary data.</text>
</comment>
<dbReference type="InterPro" id="IPR013517">
    <property type="entry name" value="FG-GAP"/>
</dbReference>